<accession>A0ACB9SC98</accession>
<organism evidence="1 2">
    <name type="scientific">Melastoma candidum</name>
    <dbReference type="NCBI Taxonomy" id="119954"/>
    <lineage>
        <taxon>Eukaryota</taxon>
        <taxon>Viridiplantae</taxon>
        <taxon>Streptophyta</taxon>
        <taxon>Embryophyta</taxon>
        <taxon>Tracheophyta</taxon>
        <taxon>Spermatophyta</taxon>
        <taxon>Magnoliopsida</taxon>
        <taxon>eudicotyledons</taxon>
        <taxon>Gunneridae</taxon>
        <taxon>Pentapetalae</taxon>
        <taxon>rosids</taxon>
        <taxon>malvids</taxon>
        <taxon>Myrtales</taxon>
        <taxon>Melastomataceae</taxon>
        <taxon>Melastomatoideae</taxon>
        <taxon>Melastomateae</taxon>
        <taxon>Melastoma</taxon>
    </lineage>
</organism>
<evidence type="ECO:0000313" key="2">
    <source>
        <dbReference type="Proteomes" id="UP001057402"/>
    </source>
</evidence>
<keyword evidence="2" id="KW-1185">Reference proteome</keyword>
<name>A0ACB9SC98_9MYRT</name>
<evidence type="ECO:0000313" key="1">
    <source>
        <dbReference type="EMBL" id="KAI4388283.1"/>
    </source>
</evidence>
<comment type="caution">
    <text evidence="1">The sequence shown here is derived from an EMBL/GenBank/DDBJ whole genome shotgun (WGS) entry which is preliminary data.</text>
</comment>
<sequence>MEGDRFVDDSRRLLEAASEFANYPGVQNDASVREFLDRFPLPVIIGSCALQTTGDVAGLEHTLLNCLERIFRTKYGASLIPDYMPFVVVGLKAASPEARSLCCKIVSCLLEKSDDLSVSPVKLIVDNNVYPLLLDCLINGDERTAAASMDTIKRLTYFQDGVGVVFPADDTVPTHLGNLAARCTSLERVRVLSLIVKLFSISIAVASTIYNHNLLKFFEAEIRDQKDILVTLSVLELLHEMTEVQHGNEILSRTSLLQLLSSIISNEMTESVLRSRAIMICGRLLSKDAVYHDSR</sequence>
<gene>
    <name evidence="1" type="ORF">MLD38_000625</name>
</gene>
<proteinExistence type="predicted"/>
<dbReference type="EMBL" id="CM042880">
    <property type="protein sequence ID" value="KAI4388283.1"/>
    <property type="molecule type" value="Genomic_DNA"/>
</dbReference>
<dbReference type="Proteomes" id="UP001057402">
    <property type="component" value="Chromosome 1"/>
</dbReference>
<protein>
    <submittedName>
        <fullName evidence="1">Uncharacterized protein</fullName>
    </submittedName>
</protein>
<reference evidence="2" key="1">
    <citation type="journal article" date="2023" name="Front. Plant Sci.">
        <title>Chromosomal-level genome assembly of Melastoma candidum provides insights into trichome evolution.</title>
        <authorList>
            <person name="Zhong Y."/>
            <person name="Wu W."/>
            <person name="Sun C."/>
            <person name="Zou P."/>
            <person name="Liu Y."/>
            <person name="Dai S."/>
            <person name="Zhou R."/>
        </authorList>
    </citation>
    <scope>NUCLEOTIDE SEQUENCE [LARGE SCALE GENOMIC DNA]</scope>
</reference>